<reference evidence="8" key="1">
    <citation type="submission" date="2025-08" db="UniProtKB">
        <authorList>
            <consortium name="RefSeq"/>
        </authorList>
    </citation>
    <scope>IDENTIFICATION</scope>
</reference>
<feature type="coiled-coil region" evidence="3">
    <location>
        <begin position="1481"/>
        <end position="1599"/>
    </location>
</feature>
<keyword evidence="7" id="KW-1185">Reference proteome</keyword>
<feature type="repeat" description="ANK" evidence="2">
    <location>
        <begin position="132"/>
        <end position="164"/>
    </location>
</feature>
<evidence type="ECO:0000256" key="1">
    <source>
        <dbReference type="ARBA" id="ARBA00023054"/>
    </source>
</evidence>
<feature type="compositionally biased region" description="Basic and acidic residues" evidence="4">
    <location>
        <begin position="890"/>
        <end position="910"/>
    </location>
</feature>
<dbReference type="InterPro" id="IPR050657">
    <property type="entry name" value="Ankyrin_repeat_domain"/>
</dbReference>
<proteinExistence type="predicted"/>
<dbReference type="Pfam" id="PF14915">
    <property type="entry name" value="CCDC144C"/>
    <property type="match status" value="1"/>
</dbReference>
<feature type="domain" description="DUF3496" evidence="5">
    <location>
        <begin position="2378"/>
        <end position="2473"/>
    </location>
</feature>
<keyword evidence="2" id="KW-0040">ANK repeat</keyword>
<feature type="domain" description="CCDC144C-like coiled-coil" evidence="6">
    <location>
        <begin position="1521"/>
        <end position="2004"/>
    </location>
</feature>
<feature type="coiled-coil region" evidence="3">
    <location>
        <begin position="2371"/>
        <end position="2398"/>
    </location>
</feature>
<feature type="compositionally biased region" description="Acidic residues" evidence="4">
    <location>
        <begin position="1039"/>
        <end position="1048"/>
    </location>
</feature>
<feature type="region of interest" description="Disordered" evidence="4">
    <location>
        <begin position="868"/>
        <end position="1106"/>
    </location>
</feature>
<feature type="coiled-coil region" evidence="3">
    <location>
        <begin position="2161"/>
        <end position="2209"/>
    </location>
</feature>
<feature type="region of interest" description="Disordered" evidence="4">
    <location>
        <begin position="1771"/>
        <end position="1795"/>
    </location>
</feature>
<dbReference type="GeneID" id="105913370"/>
<feature type="compositionally biased region" description="Basic and acidic residues" evidence="4">
    <location>
        <begin position="940"/>
        <end position="959"/>
    </location>
</feature>
<evidence type="ECO:0000259" key="5">
    <source>
        <dbReference type="Pfam" id="PF12001"/>
    </source>
</evidence>
<feature type="region of interest" description="Disordered" evidence="4">
    <location>
        <begin position="259"/>
        <end position="538"/>
    </location>
</feature>
<dbReference type="Pfam" id="PF12001">
    <property type="entry name" value="DUF3496"/>
    <property type="match status" value="1"/>
</dbReference>
<dbReference type="PROSITE" id="PS50297">
    <property type="entry name" value="ANK_REP_REGION"/>
    <property type="match status" value="4"/>
</dbReference>
<dbReference type="Pfam" id="PF12796">
    <property type="entry name" value="Ank_2"/>
    <property type="match status" value="2"/>
</dbReference>
<feature type="region of interest" description="Disordered" evidence="4">
    <location>
        <begin position="2224"/>
        <end position="2244"/>
    </location>
</feature>
<dbReference type="PANTHER" id="PTHR24147:SF53">
    <property type="entry name" value="ANKYRIN REPEAT DOMAIN 26"/>
    <property type="match status" value="1"/>
</dbReference>
<feature type="region of interest" description="Disordered" evidence="4">
    <location>
        <begin position="1129"/>
        <end position="1431"/>
    </location>
</feature>
<dbReference type="Gene3D" id="1.25.40.20">
    <property type="entry name" value="Ankyrin repeat-containing domain"/>
    <property type="match status" value="2"/>
</dbReference>
<evidence type="ECO:0000256" key="3">
    <source>
        <dbReference type="SAM" id="Coils"/>
    </source>
</evidence>
<dbReference type="PROSITE" id="PS50088">
    <property type="entry name" value="ANK_REPEAT"/>
    <property type="match status" value="4"/>
</dbReference>
<feature type="compositionally biased region" description="Basic and acidic residues" evidence="4">
    <location>
        <begin position="1298"/>
        <end position="1309"/>
    </location>
</feature>
<dbReference type="InterPro" id="IPR036770">
    <property type="entry name" value="Ankyrin_rpt-contain_sf"/>
</dbReference>
<sequence>MKKIFQFTKKKKNFSPSASETASVLSVGYELKEKDLGKVHKAAVAGDVSKLKQLAKKNDLNQLDKENRTALHIACVNGHTEVVQFLVETKVKLNLCDNQNRSALMKAVQCQQDRCVALLLEHEADPNLVDINGNTALHLAARIPSLSVGVLLLEHEANINAQNKDGNSPLILSVEENHPEMTELLLKEGGDVDLINLEHRSALMMASCNGQISMVRLLLQYDADITIKDDKGWTSDDYAVMNGHHACSHLIIEHGTKRKFVHSPSQHNSSKKKRTSMLGSVSGDMEAGFSLGGPATDKDELQLSGAMAAGRDTEDNSHTDSISRASKSGPADSWPSSDEDDALDLSPKKPQKVNLKKLLSASKKDRTEVLADPDRSWSESERGSVDGAESNPPPLRAPLLNSTPKHPVAPSPFSKPPQMTSVPVNHSQKGNVSMDEDDEDEDDDEEEEEVEEGDDVKSNPEKESEAGCGPDTSVMGNEASPQHQQRDFLSELGLEKGDGEDDSPWDSESASESPTKRHAGGPSSPAKTHNTMSNIAENSEDLLYVPSFMRESRNSNLKTWGSVGRPARKREKESGSGHDNDNKEDKSEDPEEPVCPQQPEPAVTRREPISVLSKLMDSKGQSEKKTDLMEELGLGDVDDLEEKRKCPTDGSSWDSASTASKASPSFRLDDEAGERDTGSILALPALREQGPGPPSPGEVHRSLTPEKRRASPSAGPPMPSPRLSGIRSPLQPRLHSLRPTSPRPESREGSEWDSESSAAASPAKTLPKIVKTDTILTPAFREPSPVEEGISHAKTEGGPEQDTDALNASHFGISSKCHGPPVVSQTAGEEENLQGVNDAPWKKNYEKIWVEIEKRETKSQYRNVAAELKEMFGELTPNQPDNPDPEGGAAEEKEQQEKEEEAPFRSRSEVLIEEEGKECEKVENDSGPTLEEEGSEEEGETVKEHVKCVAKAAAEHEPKADEEDVEVPSSAAAEEPSELECESNGAEVVVRTAEEEPSGEEEEMTKGALASAINAEESEVEEEEGKGEVEVRVSSPAEDSSEEEDDDVVIIRPVARARSIMLHSIPEQRESSGQEDSQSEEFPHPLRPPKNPSNLHTKEVCEEEDSITAPVQHLEINVLSLDHPRSCTIEADLEADHTNQSDGERPVKPSSQPHRDDDLILAIGESRDNPSSTRTSPSPSTSFTQSPVEYRSRQTSETERKNSGPCQEDPEVPLSPSSRCPSTPSGLSDEELQVDLQRFKYKASEEFKGMVEDKDTSILRNPMRGSSTHSEHDLEKGKKFKTTPGNLKPQPEGPAGSPREHEFKIRDSVAQKLQTSTTKSPRSTGRSPAQEEQPGGVAEEEQEVKALDSQGSLLAHAMEQARAPQHTPHLNGDHLSVFDDSTLSEVSEDEGRSPTAARNIKSASEVDMADDLDDLTQSSDTRSEELDSPSSGYRHASLLIKQFDSTSIDSVSMVKLQNMFQEYEHTIHRERSRHCRLADKMRQLEQERTEHRLVLQETRESQSNLAHLKMELETDLNNLRFLLKQEQEKHHNAAMLYEKTREQLRRKEEQQRLEEEQRQKVELSIRNLELEKRALINSMKQVEDDRNESQRLLAQERSARALQEEMLNSHLRKQQEIEDENRKNLVKSKEVLSQLTDASDRERELLQQVSVLQEELLTLRAELERDRASSRQEEGRLSDESEVLRERLDDVRRDLKLSEEALAQAVFQYNGQLSALKAECQVTGGRMEQERTARQQLETEAESLRVRLAGALQEVERCQGARAEAERALQREREERQRTLEKRAGETGAHRDTVHELSQKLSQAEARANSLENECHRATLSLTEKSLLLETAAREREQTLLRLRETEEALQAEREQATRLGARQEATQERLAQAQSEGALLRQQFEEVQNKGVAKERAVTDAQERFSDILDKLRSDSEERVQLVEERSKELATKNADLRDQNHKLEQEKADRETSLRQLQQELADSLKKLSMCEASLEVNTRYRSDLEEEKARTIKDMDRLKTKLQESEDQYVQAERRINGLKGSLDDKEREVIASAQKLQEVLSASAASEKTITQLEEAMQRLEIDNARLEAAAKQQSNRIEVLQKGAQEVSAPPDSSPAGGVRSRLEDLVTNLQSSKMTLEDQLNREVQKQSLLSHTAQDSQALWEEELKSRSRIGIRLAELEKEKGELSSQMELEKKKAKKISEQKKSVDTRLDQEMKRNTELQKEMYRLRTLVKTAKKKLREQDGGELGSPLTSLRGDMGQRQSETESAISRMKAKVDDLQLQLEKEASRCTRLEQVNGDLKEQLAGLKGLSRSHERLERSKRQLEEELSGLRRQMESSVMDQSQAEQYRRETEERARQEIRHKLEEVNLFLQTQAASQEALEQIKAANEASQRSQLDQRIKELELELTRTRSTQQDSITQRESSRAELERYRQLYADELRLRKSLAAKLDRSNERLSEANTKLLSERQRSKSLIASSIVNGSLGGPSVEVGSLASLGAYGGTLGPLNRSLGLGGSFLSSVPDPQSNRVEAYLAKMQNELEKNISKELDHASAGLDGVSSRLSPVGSACGSQKSLTADQDPVSRATQQYLEVLKKNYMI</sequence>
<evidence type="ECO:0000256" key="2">
    <source>
        <dbReference type="PROSITE-ProRule" id="PRU00023"/>
    </source>
</evidence>
<feature type="compositionally biased region" description="Basic and acidic residues" evidence="4">
    <location>
        <begin position="1242"/>
        <end position="1257"/>
    </location>
</feature>
<dbReference type="PANTHER" id="PTHR24147">
    <property type="entry name" value="ANKYRIN REPEAT DOMAIN 36-RELATED"/>
    <property type="match status" value="1"/>
</dbReference>
<dbReference type="InterPro" id="IPR002110">
    <property type="entry name" value="Ankyrin_rpt"/>
</dbReference>
<feature type="compositionally biased region" description="Basic and acidic residues" evidence="4">
    <location>
        <begin position="616"/>
        <end position="628"/>
    </location>
</feature>
<feature type="compositionally biased region" description="Polar residues" evidence="4">
    <location>
        <begin position="417"/>
        <end position="431"/>
    </location>
</feature>
<evidence type="ECO:0000313" key="7">
    <source>
        <dbReference type="Proteomes" id="UP000515152"/>
    </source>
</evidence>
<feature type="coiled-coil region" evidence="3">
    <location>
        <begin position="2247"/>
        <end position="2326"/>
    </location>
</feature>
<feature type="region of interest" description="Disordered" evidence="4">
    <location>
        <begin position="551"/>
        <end position="835"/>
    </location>
</feature>
<feature type="repeat" description="ANK" evidence="2">
    <location>
        <begin position="198"/>
        <end position="230"/>
    </location>
</feature>
<dbReference type="RefSeq" id="XP_031420817.1">
    <property type="nucleotide sequence ID" value="XM_031564957.2"/>
</dbReference>
<evidence type="ECO:0000259" key="6">
    <source>
        <dbReference type="Pfam" id="PF14915"/>
    </source>
</evidence>
<dbReference type="Proteomes" id="UP000515152">
    <property type="component" value="Chromosome 3"/>
</dbReference>
<feature type="compositionally biased region" description="Basic and acidic residues" evidence="4">
    <location>
        <begin position="570"/>
        <end position="586"/>
    </location>
</feature>
<feature type="repeat" description="ANK" evidence="2">
    <location>
        <begin position="165"/>
        <end position="197"/>
    </location>
</feature>
<accession>A0A6P8FC89</accession>
<feature type="compositionally biased region" description="Basic and acidic residues" evidence="4">
    <location>
        <begin position="1134"/>
        <end position="1158"/>
    </location>
</feature>
<feature type="coiled-coil region" evidence="3">
    <location>
        <begin position="1635"/>
        <end position="1701"/>
    </location>
</feature>
<feature type="compositionally biased region" description="Basic and acidic residues" evidence="4">
    <location>
        <begin position="698"/>
        <end position="709"/>
    </location>
</feature>
<feature type="compositionally biased region" description="Low complexity" evidence="4">
    <location>
        <begin position="1170"/>
        <end position="1187"/>
    </location>
</feature>
<feature type="compositionally biased region" description="Acidic residues" evidence="4">
    <location>
        <begin position="930"/>
        <end position="939"/>
    </location>
</feature>
<feature type="coiled-coil region" evidence="3">
    <location>
        <begin position="2427"/>
        <end position="2454"/>
    </location>
</feature>
<dbReference type="InterPro" id="IPR021885">
    <property type="entry name" value="DUF3496"/>
</dbReference>
<feature type="compositionally biased region" description="Basic and acidic residues" evidence="4">
    <location>
        <begin position="362"/>
        <end position="384"/>
    </location>
</feature>
<feature type="compositionally biased region" description="Acidic residues" evidence="4">
    <location>
        <begin position="434"/>
        <end position="454"/>
    </location>
</feature>
<evidence type="ECO:0000256" key="4">
    <source>
        <dbReference type="SAM" id="MobiDB-lite"/>
    </source>
</evidence>
<dbReference type="Pfam" id="PF00023">
    <property type="entry name" value="Ank"/>
    <property type="match status" value="1"/>
</dbReference>
<protein>
    <submittedName>
        <fullName evidence="8">Ankyrin repeat domain-containing protein 26 isoform X10</fullName>
    </submittedName>
</protein>
<feature type="compositionally biased region" description="Basic and acidic residues" evidence="4">
    <location>
        <begin position="1190"/>
        <end position="1202"/>
    </location>
</feature>
<feature type="compositionally biased region" description="Acidic residues" evidence="4">
    <location>
        <begin position="1016"/>
        <end position="1025"/>
    </location>
</feature>
<feature type="compositionally biased region" description="Polar residues" evidence="4">
    <location>
        <begin position="649"/>
        <end position="663"/>
    </location>
</feature>
<feature type="compositionally biased region" description="Polar residues" evidence="4">
    <location>
        <begin position="1311"/>
        <end position="1327"/>
    </location>
</feature>
<dbReference type="InterPro" id="IPR039497">
    <property type="entry name" value="CC144C-like_CC_dom"/>
</dbReference>
<feature type="region of interest" description="Disordered" evidence="4">
    <location>
        <begin position="1932"/>
        <end position="1953"/>
    </location>
</feature>
<feature type="compositionally biased region" description="Polar residues" evidence="4">
    <location>
        <begin position="1215"/>
        <end position="1226"/>
    </location>
</feature>
<feature type="compositionally biased region" description="Basic and acidic residues" evidence="4">
    <location>
        <begin position="484"/>
        <end position="497"/>
    </location>
</feature>
<dbReference type="SMART" id="SM00248">
    <property type="entry name" value="ANK"/>
    <property type="match status" value="6"/>
</dbReference>
<feature type="repeat" description="ANK" evidence="2">
    <location>
        <begin position="66"/>
        <end position="98"/>
    </location>
</feature>
<feature type="compositionally biased region" description="Basic and acidic residues" evidence="4">
    <location>
        <begin position="667"/>
        <end position="677"/>
    </location>
</feature>
<evidence type="ECO:0000313" key="8">
    <source>
        <dbReference type="RefSeq" id="XP_031420817.1"/>
    </source>
</evidence>
<organism evidence="7 8">
    <name type="scientific">Clupea harengus</name>
    <name type="common">Atlantic herring</name>
    <dbReference type="NCBI Taxonomy" id="7950"/>
    <lineage>
        <taxon>Eukaryota</taxon>
        <taxon>Metazoa</taxon>
        <taxon>Chordata</taxon>
        <taxon>Craniata</taxon>
        <taxon>Vertebrata</taxon>
        <taxon>Euteleostomi</taxon>
        <taxon>Actinopterygii</taxon>
        <taxon>Neopterygii</taxon>
        <taxon>Teleostei</taxon>
        <taxon>Clupei</taxon>
        <taxon>Clupeiformes</taxon>
        <taxon>Clupeoidei</taxon>
        <taxon>Clupeidae</taxon>
        <taxon>Clupea</taxon>
    </lineage>
</organism>
<feature type="compositionally biased region" description="Basic and acidic residues" evidence="4">
    <location>
        <begin position="455"/>
        <end position="465"/>
    </location>
</feature>
<name>A0A6P8FC89_CLUHA</name>
<keyword evidence="1 3" id="KW-0175">Coiled coil</keyword>
<gene>
    <name evidence="8" type="primary">si:ch211-272n13.3</name>
</gene>
<feature type="compositionally biased region" description="Polar residues" evidence="4">
    <location>
        <begin position="525"/>
        <end position="537"/>
    </location>
</feature>
<dbReference type="SUPFAM" id="SSF48403">
    <property type="entry name" value="Ankyrin repeat"/>
    <property type="match status" value="1"/>
</dbReference>